<dbReference type="PANTHER" id="PTHR10353">
    <property type="entry name" value="GLYCOSYL HYDROLASE"/>
    <property type="match status" value="1"/>
</dbReference>
<dbReference type="PATRIC" id="fig|319652.3.peg.1855"/>
<reference evidence="3 4" key="1">
    <citation type="journal article" date="2015" name="Genome Announc.">
        <title>Expanding the biotechnology potential of lactobacilli through comparative genomics of 213 strains and associated genera.</title>
        <authorList>
            <person name="Sun Z."/>
            <person name="Harris H.M."/>
            <person name="McCann A."/>
            <person name="Guo C."/>
            <person name="Argimon S."/>
            <person name="Zhang W."/>
            <person name="Yang X."/>
            <person name="Jeffery I.B."/>
            <person name="Cooney J.C."/>
            <person name="Kagawa T.F."/>
            <person name="Liu W."/>
            <person name="Song Y."/>
            <person name="Salvetti E."/>
            <person name="Wrobel A."/>
            <person name="Rasinkangas P."/>
            <person name="Parkhill J."/>
            <person name="Rea M.C."/>
            <person name="O'Sullivan O."/>
            <person name="Ritari J."/>
            <person name="Douillard F.P."/>
            <person name="Paul Ross R."/>
            <person name="Yang R."/>
            <person name="Briner A.E."/>
            <person name="Felis G.E."/>
            <person name="de Vos W.M."/>
            <person name="Barrangou R."/>
            <person name="Klaenhammer T.R."/>
            <person name="Caufield P.W."/>
            <person name="Cui Y."/>
            <person name="Zhang H."/>
            <person name="O'Toole P.W."/>
        </authorList>
    </citation>
    <scope>NUCLEOTIDE SEQUENCE [LARGE SCALE GENOMIC DNA]</scope>
    <source>
        <strain evidence="3 4">DSM 17757</strain>
    </source>
</reference>
<name>A0A0R2IL02_9LACO</name>
<sequence length="442" mass="50743">MQTEGAWDKDGKGLSVYDVKEATATSSDWKVAIDEYHRYEEDFDLMKNAGMNCYRFQISWSRVIPTGDGEVNQAGLDYYIQFVEALLKRNLVPVVCLYHFDMPLALAKKENGFVSDYVRDAFVRFSKIVIKALASKVQYWIPFNEQNCTMFEEGFQNSGYLKGPKSVADQYKIATNSLIAYAEIADYVHTFDGLQVGGMVAYQEMYPNTPKPQDVMVTRKANEFINEDFLSFFATGKRSGEVIQFMKTNGLTDLVNQLEDKVHQLNHVKSDFLAFSYYYSLVIDATKIAPNVAPNYYMSQGKVLNPNLATSEYGWQIDAQGFRNCIAKMADRYRLPIFPVENGIGAQEVWDGEHEIQDDYRIQYHQEHIKAMKDAMQIDGADVIGYLGWGLIDIPSSTGNMEKRYGLVYVNRGNHDLRDLSRTPKKSYYWFKKMIAEEKELR</sequence>
<keyword evidence="4" id="KW-1185">Reference proteome</keyword>
<gene>
    <name evidence="3" type="ORF">IV80_GL001828</name>
</gene>
<protein>
    <submittedName>
        <fullName evidence="3">6-phospho-beta-glucosidase</fullName>
    </submittedName>
</protein>
<dbReference type="GO" id="GO:0005829">
    <property type="term" value="C:cytosol"/>
    <property type="evidence" value="ECO:0007669"/>
    <property type="project" value="TreeGrafter"/>
</dbReference>
<dbReference type="Gene3D" id="3.20.20.80">
    <property type="entry name" value="Glycosidases"/>
    <property type="match status" value="1"/>
</dbReference>
<dbReference type="InterPro" id="IPR017853">
    <property type="entry name" value="GH"/>
</dbReference>
<dbReference type="Proteomes" id="UP000051568">
    <property type="component" value="Unassembled WGS sequence"/>
</dbReference>
<evidence type="ECO:0000256" key="1">
    <source>
        <dbReference type="ARBA" id="ARBA00023295"/>
    </source>
</evidence>
<comment type="caution">
    <text evidence="3">The sequence shown here is derived from an EMBL/GenBank/DDBJ whole genome shotgun (WGS) entry which is preliminary data.</text>
</comment>
<dbReference type="Pfam" id="PF00232">
    <property type="entry name" value="Glyco_hydro_1"/>
    <property type="match status" value="1"/>
</dbReference>
<proteinExistence type="inferred from homology"/>
<dbReference type="SUPFAM" id="SSF51445">
    <property type="entry name" value="(Trans)glycosidases"/>
    <property type="match status" value="1"/>
</dbReference>
<dbReference type="InterPro" id="IPR001360">
    <property type="entry name" value="Glyco_hydro_1"/>
</dbReference>
<dbReference type="GO" id="GO:0016052">
    <property type="term" value="P:carbohydrate catabolic process"/>
    <property type="evidence" value="ECO:0007669"/>
    <property type="project" value="TreeGrafter"/>
</dbReference>
<comment type="similarity">
    <text evidence="2">Belongs to the glycosyl hydrolase 1 family.</text>
</comment>
<dbReference type="EMBL" id="JQBR01000008">
    <property type="protein sequence ID" value="KRN65547.1"/>
    <property type="molecule type" value="Genomic_DNA"/>
</dbReference>
<dbReference type="GO" id="GO:0008422">
    <property type="term" value="F:beta-glucosidase activity"/>
    <property type="evidence" value="ECO:0007669"/>
    <property type="project" value="TreeGrafter"/>
</dbReference>
<dbReference type="AlphaFoldDB" id="A0A0R2IL02"/>
<accession>A0A0R2IL02</accession>
<evidence type="ECO:0000313" key="3">
    <source>
        <dbReference type="EMBL" id="KRN65547.1"/>
    </source>
</evidence>
<dbReference type="PRINTS" id="PR00131">
    <property type="entry name" value="GLHYDRLASE1"/>
</dbReference>
<keyword evidence="1" id="KW-0326">Glycosidase</keyword>
<organism evidence="3 4">
    <name type="scientific">Pediococcus cellicola</name>
    <dbReference type="NCBI Taxonomy" id="319652"/>
    <lineage>
        <taxon>Bacteria</taxon>
        <taxon>Bacillati</taxon>
        <taxon>Bacillota</taxon>
        <taxon>Bacilli</taxon>
        <taxon>Lactobacillales</taxon>
        <taxon>Lactobacillaceae</taxon>
        <taxon>Pediococcus</taxon>
    </lineage>
</organism>
<evidence type="ECO:0000313" key="4">
    <source>
        <dbReference type="Proteomes" id="UP000051568"/>
    </source>
</evidence>
<dbReference type="PANTHER" id="PTHR10353:SF122">
    <property type="entry name" value="6-PHOSPHO-BETA-GLUCOSIDASE ASCB-RELATED"/>
    <property type="match status" value="1"/>
</dbReference>
<keyword evidence="1" id="KW-0378">Hydrolase</keyword>
<evidence type="ECO:0000256" key="2">
    <source>
        <dbReference type="RuleBase" id="RU003690"/>
    </source>
</evidence>
<dbReference type="STRING" id="319652.IV80_GL001828"/>